<dbReference type="Proteomes" id="UP000324222">
    <property type="component" value="Unassembled WGS sequence"/>
</dbReference>
<keyword evidence="2" id="KW-1185">Reference proteome</keyword>
<evidence type="ECO:0000313" key="2">
    <source>
        <dbReference type="Proteomes" id="UP000324222"/>
    </source>
</evidence>
<protein>
    <submittedName>
        <fullName evidence="1">Uncharacterized protein</fullName>
    </submittedName>
</protein>
<organism evidence="1 2">
    <name type="scientific">Portunus trituberculatus</name>
    <name type="common">Swimming crab</name>
    <name type="synonym">Neptunus trituberculatus</name>
    <dbReference type="NCBI Taxonomy" id="210409"/>
    <lineage>
        <taxon>Eukaryota</taxon>
        <taxon>Metazoa</taxon>
        <taxon>Ecdysozoa</taxon>
        <taxon>Arthropoda</taxon>
        <taxon>Crustacea</taxon>
        <taxon>Multicrustacea</taxon>
        <taxon>Malacostraca</taxon>
        <taxon>Eumalacostraca</taxon>
        <taxon>Eucarida</taxon>
        <taxon>Decapoda</taxon>
        <taxon>Pleocyemata</taxon>
        <taxon>Brachyura</taxon>
        <taxon>Eubrachyura</taxon>
        <taxon>Portunoidea</taxon>
        <taxon>Portunidae</taxon>
        <taxon>Portuninae</taxon>
        <taxon>Portunus</taxon>
    </lineage>
</organism>
<accession>A0A5B7G0I8</accession>
<proteinExistence type="predicted"/>
<evidence type="ECO:0000313" key="1">
    <source>
        <dbReference type="EMBL" id="MPC50999.1"/>
    </source>
</evidence>
<reference evidence="1 2" key="1">
    <citation type="submission" date="2019-05" db="EMBL/GenBank/DDBJ databases">
        <title>Another draft genome of Portunus trituberculatus and its Hox gene families provides insights of decapod evolution.</title>
        <authorList>
            <person name="Jeong J.-H."/>
            <person name="Song I."/>
            <person name="Kim S."/>
            <person name="Choi T."/>
            <person name="Kim D."/>
            <person name="Ryu S."/>
            <person name="Kim W."/>
        </authorList>
    </citation>
    <scope>NUCLEOTIDE SEQUENCE [LARGE SCALE GENOMIC DNA]</scope>
    <source>
        <tissue evidence="1">Muscle</tissue>
    </source>
</reference>
<dbReference type="EMBL" id="VSRR010009872">
    <property type="protein sequence ID" value="MPC50999.1"/>
    <property type="molecule type" value="Genomic_DNA"/>
</dbReference>
<comment type="caution">
    <text evidence="1">The sequence shown here is derived from an EMBL/GenBank/DDBJ whole genome shotgun (WGS) entry which is preliminary data.</text>
</comment>
<dbReference type="AlphaFoldDB" id="A0A5B7G0I8"/>
<sequence length="67" mass="7738">MRQEYERPQRLIRVQLSQNAVPRKSFVLAAVMGLWNQHCVNTSYTQARGAEGRVMRRCNPPCTAQPH</sequence>
<name>A0A5B7G0I8_PORTR</name>
<gene>
    <name evidence="1" type="ORF">E2C01_044836</name>
</gene>